<evidence type="ECO:0000256" key="1">
    <source>
        <dbReference type="ARBA" id="ARBA00004370"/>
    </source>
</evidence>
<dbReference type="InterPro" id="IPR001245">
    <property type="entry name" value="Ser-Thr/Tyr_kinase_cat_dom"/>
</dbReference>
<evidence type="ECO:0000256" key="8">
    <source>
        <dbReference type="ARBA" id="ARBA00022989"/>
    </source>
</evidence>
<name>A0AAN7PWM1_9MYRT</name>
<dbReference type="Gene3D" id="3.30.200.20">
    <property type="entry name" value="Phosphorylase Kinase, domain 1"/>
    <property type="match status" value="1"/>
</dbReference>
<dbReference type="FunFam" id="3.80.10.10:FF:000234">
    <property type="entry name" value="Probable inactive receptor kinase RLK902"/>
    <property type="match status" value="1"/>
</dbReference>
<dbReference type="Pfam" id="PF00560">
    <property type="entry name" value="LRR_1"/>
    <property type="match status" value="4"/>
</dbReference>
<evidence type="ECO:0000256" key="6">
    <source>
        <dbReference type="ARBA" id="ARBA00022741"/>
    </source>
</evidence>
<evidence type="ECO:0000256" key="11">
    <source>
        <dbReference type="SAM" id="Phobius"/>
    </source>
</evidence>
<evidence type="ECO:0000256" key="3">
    <source>
        <dbReference type="ARBA" id="ARBA00022692"/>
    </source>
</evidence>
<evidence type="ECO:0000259" key="12">
    <source>
        <dbReference type="PROSITE" id="PS50011"/>
    </source>
</evidence>
<keyword evidence="14" id="KW-1185">Reference proteome</keyword>
<feature type="transmembrane region" description="Helical" evidence="11">
    <location>
        <begin position="301"/>
        <end position="324"/>
    </location>
</feature>
<keyword evidence="9 11" id="KW-0472">Membrane</keyword>
<dbReference type="PANTHER" id="PTHR48010">
    <property type="entry name" value="OS05G0588300 PROTEIN"/>
    <property type="match status" value="1"/>
</dbReference>
<dbReference type="InterPro" id="IPR013210">
    <property type="entry name" value="LRR_N_plant-typ"/>
</dbReference>
<dbReference type="Gene3D" id="1.10.510.10">
    <property type="entry name" value="Transferase(Phosphotransferase) domain 1"/>
    <property type="match status" value="1"/>
</dbReference>
<dbReference type="InterPro" id="IPR011009">
    <property type="entry name" value="Kinase-like_dom_sf"/>
</dbReference>
<dbReference type="InterPro" id="IPR050994">
    <property type="entry name" value="At_inactive_RLKs"/>
</dbReference>
<keyword evidence="3 11" id="KW-0812">Transmembrane</keyword>
<evidence type="ECO:0000256" key="2">
    <source>
        <dbReference type="ARBA" id="ARBA00022614"/>
    </source>
</evidence>
<gene>
    <name evidence="13" type="ORF">SAY87_008888</name>
</gene>
<evidence type="ECO:0000256" key="10">
    <source>
        <dbReference type="PROSITE-ProRule" id="PRU10141"/>
    </source>
</evidence>
<dbReference type="Pfam" id="PF08263">
    <property type="entry name" value="LRRNT_2"/>
    <property type="match status" value="1"/>
</dbReference>
<dbReference type="GO" id="GO:0004672">
    <property type="term" value="F:protein kinase activity"/>
    <property type="evidence" value="ECO:0007669"/>
    <property type="project" value="InterPro"/>
</dbReference>
<dbReference type="InterPro" id="IPR017441">
    <property type="entry name" value="Protein_kinase_ATP_BS"/>
</dbReference>
<evidence type="ECO:0000313" key="14">
    <source>
        <dbReference type="Proteomes" id="UP001345219"/>
    </source>
</evidence>
<dbReference type="Proteomes" id="UP001345219">
    <property type="component" value="Chromosome 8"/>
</dbReference>
<dbReference type="PROSITE" id="PS50011">
    <property type="entry name" value="PROTEIN_KINASE_DOM"/>
    <property type="match status" value="1"/>
</dbReference>
<evidence type="ECO:0000256" key="5">
    <source>
        <dbReference type="ARBA" id="ARBA00022737"/>
    </source>
</evidence>
<keyword evidence="6 10" id="KW-0547">Nucleotide-binding</keyword>
<comment type="caution">
    <text evidence="13">The sequence shown here is derived from an EMBL/GenBank/DDBJ whole genome shotgun (WGS) entry which is preliminary data.</text>
</comment>
<dbReference type="InterPro" id="IPR001611">
    <property type="entry name" value="Leu-rich_rpt"/>
</dbReference>
<evidence type="ECO:0000313" key="13">
    <source>
        <dbReference type="EMBL" id="KAK4755131.1"/>
    </source>
</evidence>
<protein>
    <recommendedName>
        <fullName evidence="12">Protein kinase domain-containing protein</fullName>
    </recommendedName>
</protein>
<dbReference type="SUPFAM" id="SSF52058">
    <property type="entry name" value="L domain-like"/>
    <property type="match status" value="1"/>
</dbReference>
<evidence type="ECO:0000256" key="4">
    <source>
        <dbReference type="ARBA" id="ARBA00022729"/>
    </source>
</evidence>
<dbReference type="PROSITE" id="PS00107">
    <property type="entry name" value="PROTEIN_KINASE_ATP"/>
    <property type="match status" value="1"/>
</dbReference>
<dbReference type="AlphaFoldDB" id="A0AAN7PWM1"/>
<accession>A0AAN7PWM1</accession>
<dbReference type="Pfam" id="PF07714">
    <property type="entry name" value="PK_Tyr_Ser-Thr"/>
    <property type="match status" value="1"/>
</dbReference>
<keyword evidence="8 11" id="KW-1133">Transmembrane helix</keyword>
<dbReference type="SUPFAM" id="SSF56112">
    <property type="entry name" value="Protein kinase-like (PK-like)"/>
    <property type="match status" value="1"/>
</dbReference>
<dbReference type="PANTHER" id="PTHR48010:SF32">
    <property type="entry name" value="PROTEIN KINASE DOMAIN-CONTAINING PROTEIN"/>
    <property type="match status" value="1"/>
</dbReference>
<feature type="binding site" evidence="10">
    <location>
        <position position="416"/>
    </location>
    <ligand>
        <name>ATP</name>
        <dbReference type="ChEBI" id="CHEBI:30616"/>
    </ligand>
</feature>
<keyword evidence="7 10" id="KW-0067">ATP-binding</keyword>
<reference evidence="13 14" key="1">
    <citation type="journal article" date="2023" name="Hortic Res">
        <title>Pangenome of water caltrop reveals structural variations and asymmetric subgenome divergence after allopolyploidization.</title>
        <authorList>
            <person name="Zhang X."/>
            <person name="Chen Y."/>
            <person name="Wang L."/>
            <person name="Yuan Y."/>
            <person name="Fang M."/>
            <person name="Shi L."/>
            <person name="Lu R."/>
            <person name="Comes H.P."/>
            <person name="Ma Y."/>
            <person name="Chen Y."/>
            <person name="Huang G."/>
            <person name="Zhou Y."/>
            <person name="Zheng Z."/>
            <person name="Qiu Y."/>
        </authorList>
    </citation>
    <scope>NUCLEOTIDE SEQUENCE [LARGE SCALE GENOMIC DNA]</scope>
    <source>
        <tissue evidence="13">Roots</tissue>
    </source>
</reference>
<evidence type="ECO:0000256" key="9">
    <source>
        <dbReference type="ARBA" id="ARBA00023136"/>
    </source>
</evidence>
<feature type="domain" description="Protein kinase" evidence="12">
    <location>
        <begin position="388"/>
        <end position="658"/>
    </location>
</feature>
<sequence>MGRDFLRKEDVGGGTENTWRYMTEENHQLNLDDKHDSIRVTFRGGFVAWATPSESELSRCFTDTRVVGVFGQGTCKVNIKVTEGIASDLISSDREALVMLRSTLHGRPLLWNLTASPCSWNGIVCYKNRVVELHLPGMGLSGRLPSNVIGNLTYLETLSLRFNSLTGPLPPDLANLTSLQNLYMQGNRFSGNLPPFLFSMHSLTRLDLASNNFTGEISPALNSLTRLEALYLEKNHLTGSIPNLTIQLHQLNVSYNQLSGRIPPSVSDMPESAFQGNSLCGKPLGSCEAMAAGRNKLSTEAIVGIVIGCLFTFLLSILIILAAVHCRRVIYSSTAVDMPALKHADARISGVKSSDDGITEYSISMSPTLAFFGKQEKRRLFDLEELLTAPAEVLGKGTFGTTYKAELVSGTSVAVKRLKDSETSIGVFEEKVEELGSMDHENLVPLRAFYLARDEKLLVSDYIPSGSLSSILHGDEGDHRTALGWSTRYNIALGVARGIGYIHSRGPTICHGNIKSSNVLLTEAYEARVSDYGLALLTAPRSRLHGYLPAADVTAATRIASQKADVYCFGVLIIELLTGKAPNGSRLEEESGLDLPRWVHSVVRHERISQVFDKELMRYEDYVDEGMVQLLQVAMECTALDPGKRPSMAEVKNRIEAISPSR</sequence>
<dbReference type="GO" id="GO:0005524">
    <property type="term" value="F:ATP binding"/>
    <property type="evidence" value="ECO:0007669"/>
    <property type="project" value="UniProtKB-UniRule"/>
</dbReference>
<keyword evidence="5" id="KW-0677">Repeat</keyword>
<evidence type="ECO:0000256" key="7">
    <source>
        <dbReference type="ARBA" id="ARBA00022840"/>
    </source>
</evidence>
<dbReference type="EMBL" id="JAXIOK010000014">
    <property type="protein sequence ID" value="KAK4755131.1"/>
    <property type="molecule type" value="Genomic_DNA"/>
</dbReference>
<dbReference type="InterPro" id="IPR032675">
    <property type="entry name" value="LRR_dom_sf"/>
</dbReference>
<dbReference type="InterPro" id="IPR000719">
    <property type="entry name" value="Prot_kinase_dom"/>
</dbReference>
<proteinExistence type="predicted"/>
<comment type="subcellular location">
    <subcellularLocation>
        <location evidence="1">Membrane</location>
    </subcellularLocation>
</comment>
<keyword evidence="4" id="KW-0732">Signal</keyword>
<dbReference type="Gene3D" id="3.80.10.10">
    <property type="entry name" value="Ribonuclease Inhibitor"/>
    <property type="match status" value="2"/>
</dbReference>
<organism evidence="13 14">
    <name type="scientific">Trapa incisa</name>
    <dbReference type="NCBI Taxonomy" id="236973"/>
    <lineage>
        <taxon>Eukaryota</taxon>
        <taxon>Viridiplantae</taxon>
        <taxon>Streptophyta</taxon>
        <taxon>Embryophyta</taxon>
        <taxon>Tracheophyta</taxon>
        <taxon>Spermatophyta</taxon>
        <taxon>Magnoliopsida</taxon>
        <taxon>eudicotyledons</taxon>
        <taxon>Gunneridae</taxon>
        <taxon>Pentapetalae</taxon>
        <taxon>rosids</taxon>
        <taxon>malvids</taxon>
        <taxon>Myrtales</taxon>
        <taxon>Lythraceae</taxon>
        <taxon>Trapa</taxon>
    </lineage>
</organism>
<dbReference type="GO" id="GO:0016020">
    <property type="term" value="C:membrane"/>
    <property type="evidence" value="ECO:0007669"/>
    <property type="project" value="UniProtKB-SubCell"/>
</dbReference>
<keyword evidence="2" id="KW-0433">Leucine-rich repeat</keyword>